<evidence type="ECO:0000313" key="1">
    <source>
        <dbReference type="EMBL" id="KAJ8641487.1"/>
    </source>
</evidence>
<gene>
    <name evidence="1" type="ORF">MRB53_018181</name>
</gene>
<proteinExistence type="predicted"/>
<dbReference type="Proteomes" id="UP001234297">
    <property type="component" value="Chromosome 5"/>
</dbReference>
<comment type="caution">
    <text evidence="1">The sequence shown here is derived from an EMBL/GenBank/DDBJ whole genome shotgun (WGS) entry which is preliminary data.</text>
</comment>
<evidence type="ECO:0000313" key="2">
    <source>
        <dbReference type="Proteomes" id="UP001234297"/>
    </source>
</evidence>
<reference evidence="1 2" key="1">
    <citation type="journal article" date="2022" name="Hortic Res">
        <title>A haplotype resolved chromosomal level avocado genome allows analysis of novel avocado genes.</title>
        <authorList>
            <person name="Nath O."/>
            <person name="Fletcher S.J."/>
            <person name="Hayward A."/>
            <person name="Shaw L.M."/>
            <person name="Masouleh A.K."/>
            <person name="Furtado A."/>
            <person name="Henry R.J."/>
            <person name="Mitter N."/>
        </authorList>
    </citation>
    <scope>NUCLEOTIDE SEQUENCE [LARGE SCALE GENOMIC DNA]</scope>
    <source>
        <strain evidence="2">cv. Hass</strain>
    </source>
</reference>
<organism evidence="1 2">
    <name type="scientific">Persea americana</name>
    <name type="common">Avocado</name>
    <dbReference type="NCBI Taxonomy" id="3435"/>
    <lineage>
        <taxon>Eukaryota</taxon>
        <taxon>Viridiplantae</taxon>
        <taxon>Streptophyta</taxon>
        <taxon>Embryophyta</taxon>
        <taxon>Tracheophyta</taxon>
        <taxon>Spermatophyta</taxon>
        <taxon>Magnoliopsida</taxon>
        <taxon>Magnoliidae</taxon>
        <taxon>Laurales</taxon>
        <taxon>Lauraceae</taxon>
        <taxon>Persea</taxon>
    </lineage>
</organism>
<protein>
    <submittedName>
        <fullName evidence="1">Uncharacterized protein</fullName>
    </submittedName>
</protein>
<name>A0ACC2M6Q9_PERAE</name>
<dbReference type="EMBL" id="CM056813">
    <property type="protein sequence ID" value="KAJ8641487.1"/>
    <property type="molecule type" value="Genomic_DNA"/>
</dbReference>
<accession>A0ACC2M6Q9</accession>
<keyword evidence="2" id="KW-1185">Reference proteome</keyword>
<sequence length="223" mass="24879">MKLWCNCDICHSYLTSSWVGKFDNLCDWYTHLLRQSPTKTIHIHILGNTITANPENVEHMIKTRFDNYPKGKTFSTILGDLLGRGIFNVDGDLWLFQRKMASLELGSVSVRSHAFQIVSAETEHRLLHLLDSAAGKPNEILDLQDVFRRFAFDNICKISFGLDPGCLNEPLPPMSELEVAFDLASKLSARRAALALKFVPGLTATLNEGLSVQVQKSSSCLGL</sequence>